<dbReference type="SUPFAM" id="SSF54106">
    <property type="entry name" value="LysM domain"/>
    <property type="match status" value="1"/>
</dbReference>
<dbReference type="InterPro" id="IPR010618">
    <property type="entry name" value="RPF"/>
</dbReference>
<organism evidence="6 7">
    <name type="scientific">Streptacidiphilus cavernicola</name>
    <dbReference type="NCBI Taxonomy" id="3342716"/>
    <lineage>
        <taxon>Bacteria</taxon>
        <taxon>Bacillati</taxon>
        <taxon>Actinomycetota</taxon>
        <taxon>Actinomycetes</taxon>
        <taxon>Kitasatosporales</taxon>
        <taxon>Streptomycetaceae</taxon>
        <taxon>Streptacidiphilus</taxon>
    </lineage>
</organism>
<feature type="signal peptide" evidence="4">
    <location>
        <begin position="1"/>
        <end position="45"/>
    </location>
</feature>
<proteinExistence type="inferred from homology"/>
<evidence type="ECO:0000256" key="2">
    <source>
        <dbReference type="ARBA" id="ARBA00022801"/>
    </source>
</evidence>
<comment type="similarity">
    <text evidence="1">Belongs to the transglycosylase family. Rpf subfamily.</text>
</comment>
<feature type="region of interest" description="Disordered" evidence="3">
    <location>
        <begin position="155"/>
        <end position="179"/>
    </location>
</feature>
<feature type="domain" description="LysM" evidence="5">
    <location>
        <begin position="179"/>
        <end position="228"/>
    </location>
</feature>
<keyword evidence="2" id="KW-0378">Hydrolase</keyword>
<dbReference type="InterPro" id="IPR023346">
    <property type="entry name" value="Lysozyme-like_dom_sf"/>
</dbReference>
<keyword evidence="4" id="KW-0732">Signal</keyword>
<dbReference type="PANTHER" id="PTHR21666:SF270">
    <property type="entry name" value="MUREIN HYDROLASE ACTIVATOR ENVC"/>
    <property type="match status" value="1"/>
</dbReference>
<evidence type="ECO:0000259" key="5">
    <source>
        <dbReference type="PROSITE" id="PS51782"/>
    </source>
</evidence>
<evidence type="ECO:0000256" key="3">
    <source>
        <dbReference type="SAM" id="MobiDB-lite"/>
    </source>
</evidence>
<evidence type="ECO:0000256" key="4">
    <source>
        <dbReference type="SAM" id="SignalP"/>
    </source>
</evidence>
<sequence>MSLANGRHRRPQPPGAAGTTLARAAGVTAAGAAALPVLAAGQAHAATSSVWDKVAACESSGDWHVNTGNGYYGGLQFSASTWAAYGGTRYSATAAGATEAEQVTVAQRVLKGQGPGAWPVCSVRAGLTRGNGASGGPAVRPAAAGDAVRKPAVVEASAEQPVRAPAGKTPAKAGTGHTVEHTVRHGDTLWAIAEQLRIPGGWQPLYAANRAVVGADPDLILPGEHLTWHAAATTAAPATKTTPAKAAPPAKAATAPKTATPAPAKPKPAPPKPAPAKPKPAKAAAASSHFVRPISASFWISEGYGVPGPWQAGHHTGVDLAVPVGTTVHAVGAGTVVKAQWGGDYGKMVEVRHADGRYSLYAHLSRIDVHVGEAVSAGTTLGLSGATGNVTGPHLHFEVDTTESYGSDINPLGWLAQHGVSLT</sequence>
<dbReference type="InterPro" id="IPR016047">
    <property type="entry name" value="M23ase_b-sheet_dom"/>
</dbReference>
<protein>
    <submittedName>
        <fullName evidence="6">Transglycosylase family protein</fullName>
    </submittedName>
</protein>
<dbReference type="EMBL" id="JBHFAB010000025">
    <property type="protein sequence ID" value="MFC1420341.1"/>
    <property type="molecule type" value="Genomic_DNA"/>
</dbReference>
<keyword evidence="7" id="KW-1185">Reference proteome</keyword>
<dbReference type="Proteomes" id="UP001592531">
    <property type="component" value="Unassembled WGS sequence"/>
</dbReference>
<dbReference type="CDD" id="cd00118">
    <property type="entry name" value="LysM"/>
    <property type="match status" value="1"/>
</dbReference>
<dbReference type="SUPFAM" id="SSF53955">
    <property type="entry name" value="Lysozyme-like"/>
    <property type="match status" value="1"/>
</dbReference>
<dbReference type="PANTHER" id="PTHR21666">
    <property type="entry name" value="PEPTIDASE-RELATED"/>
    <property type="match status" value="1"/>
</dbReference>
<dbReference type="PROSITE" id="PS51782">
    <property type="entry name" value="LYSM"/>
    <property type="match status" value="1"/>
</dbReference>
<evidence type="ECO:0000313" key="6">
    <source>
        <dbReference type="EMBL" id="MFC1420341.1"/>
    </source>
</evidence>
<dbReference type="InterPro" id="IPR011055">
    <property type="entry name" value="Dup_hybrid_motif"/>
</dbReference>
<dbReference type="SUPFAM" id="SSF51261">
    <property type="entry name" value="Duplicated hybrid motif"/>
    <property type="match status" value="1"/>
</dbReference>
<gene>
    <name evidence="6" type="ORF">ACEZDE_27395</name>
</gene>
<dbReference type="InterPro" id="IPR036779">
    <property type="entry name" value="LysM_dom_sf"/>
</dbReference>
<accession>A0ABV6W2X2</accession>
<feature type="compositionally biased region" description="Low complexity" evidence="3">
    <location>
        <begin position="234"/>
        <end position="262"/>
    </location>
</feature>
<dbReference type="Pfam" id="PF01551">
    <property type="entry name" value="Peptidase_M23"/>
    <property type="match status" value="1"/>
</dbReference>
<dbReference type="Gene3D" id="2.70.70.10">
    <property type="entry name" value="Glucose Permease (Domain IIA)"/>
    <property type="match status" value="1"/>
</dbReference>
<dbReference type="InterPro" id="IPR018392">
    <property type="entry name" value="LysM"/>
</dbReference>
<dbReference type="Pfam" id="PF06737">
    <property type="entry name" value="Transglycosylas"/>
    <property type="match status" value="1"/>
</dbReference>
<dbReference type="CDD" id="cd13925">
    <property type="entry name" value="RPF"/>
    <property type="match status" value="1"/>
</dbReference>
<feature type="compositionally biased region" description="Pro residues" evidence="3">
    <location>
        <begin position="263"/>
        <end position="278"/>
    </location>
</feature>
<comment type="caution">
    <text evidence="6">The sequence shown here is derived from an EMBL/GenBank/DDBJ whole genome shotgun (WGS) entry which is preliminary data.</text>
</comment>
<dbReference type="RefSeq" id="WP_380541388.1">
    <property type="nucleotide sequence ID" value="NZ_JBHFAB010000025.1"/>
</dbReference>
<name>A0ABV6W2X2_9ACTN</name>
<dbReference type="SMART" id="SM00257">
    <property type="entry name" value="LysM"/>
    <property type="match status" value="1"/>
</dbReference>
<feature type="chain" id="PRO_5045966025" evidence="4">
    <location>
        <begin position="46"/>
        <end position="423"/>
    </location>
</feature>
<evidence type="ECO:0000313" key="7">
    <source>
        <dbReference type="Proteomes" id="UP001592531"/>
    </source>
</evidence>
<dbReference type="CDD" id="cd12797">
    <property type="entry name" value="M23_peptidase"/>
    <property type="match status" value="1"/>
</dbReference>
<dbReference type="Gene3D" id="1.10.530.10">
    <property type="match status" value="1"/>
</dbReference>
<reference evidence="6 7" key="1">
    <citation type="submission" date="2024-09" db="EMBL/GenBank/DDBJ databases">
        <authorList>
            <person name="Lee S.D."/>
        </authorList>
    </citation>
    <scope>NUCLEOTIDE SEQUENCE [LARGE SCALE GENOMIC DNA]</scope>
    <source>
        <strain evidence="6 7">N8-3</strain>
    </source>
</reference>
<dbReference type="InterPro" id="IPR050570">
    <property type="entry name" value="Cell_wall_metabolism_enzyme"/>
</dbReference>
<dbReference type="Gene3D" id="3.10.350.10">
    <property type="entry name" value="LysM domain"/>
    <property type="match status" value="1"/>
</dbReference>
<feature type="region of interest" description="Disordered" evidence="3">
    <location>
        <begin position="234"/>
        <end position="286"/>
    </location>
</feature>
<evidence type="ECO:0000256" key="1">
    <source>
        <dbReference type="ARBA" id="ARBA00010830"/>
    </source>
</evidence>